<reference evidence="1 2" key="1">
    <citation type="submission" date="2019-08" db="EMBL/GenBank/DDBJ databases">
        <authorList>
            <person name="Alioto T."/>
            <person name="Alioto T."/>
            <person name="Gomez Garrido J."/>
        </authorList>
    </citation>
    <scope>NUCLEOTIDE SEQUENCE [LARGE SCALE GENOMIC DNA]</scope>
</reference>
<organism evidence="1 2">
    <name type="scientific">Cinara cedri</name>
    <dbReference type="NCBI Taxonomy" id="506608"/>
    <lineage>
        <taxon>Eukaryota</taxon>
        <taxon>Metazoa</taxon>
        <taxon>Ecdysozoa</taxon>
        <taxon>Arthropoda</taxon>
        <taxon>Hexapoda</taxon>
        <taxon>Insecta</taxon>
        <taxon>Pterygota</taxon>
        <taxon>Neoptera</taxon>
        <taxon>Paraneoptera</taxon>
        <taxon>Hemiptera</taxon>
        <taxon>Sternorrhyncha</taxon>
        <taxon>Aphidomorpha</taxon>
        <taxon>Aphidoidea</taxon>
        <taxon>Aphididae</taxon>
        <taxon>Lachninae</taxon>
        <taxon>Cinara</taxon>
    </lineage>
</organism>
<dbReference type="OrthoDB" id="6612755at2759"/>
<protein>
    <submittedName>
        <fullName evidence="1">Uncharacterized protein</fullName>
    </submittedName>
</protein>
<name>A0A5E4N832_9HEMI</name>
<evidence type="ECO:0000313" key="2">
    <source>
        <dbReference type="Proteomes" id="UP000325440"/>
    </source>
</evidence>
<dbReference type="EMBL" id="CABPRJ010001481">
    <property type="protein sequence ID" value="VVC38560.1"/>
    <property type="molecule type" value="Genomic_DNA"/>
</dbReference>
<sequence length="133" mass="15135">MTVRFSSIPTVVVLFNAVFDCQTPPWTLKRVDPGSSAMSFFNNTVVDSFTLTRWMWTDSSGGFWDTRLKVTSLNKDAPANRVNIIAVLLTILEICLILYETRLQHLPFLCDNIQAAHHNDIIHGSQHQQNVFK</sequence>
<proteinExistence type="predicted"/>
<gene>
    <name evidence="1" type="ORF">CINCED_3A009697</name>
</gene>
<keyword evidence="2" id="KW-1185">Reference proteome</keyword>
<dbReference type="Proteomes" id="UP000325440">
    <property type="component" value="Unassembled WGS sequence"/>
</dbReference>
<evidence type="ECO:0000313" key="1">
    <source>
        <dbReference type="EMBL" id="VVC38560.1"/>
    </source>
</evidence>
<dbReference type="AlphaFoldDB" id="A0A5E4N832"/>
<accession>A0A5E4N832</accession>